<comment type="subcellular location">
    <subcellularLocation>
        <location evidence="1">Cell outer membrane</location>
    </subcellularLocation>
</comment>
<dbReference type="GO" id="GO:0015562">
    <property type="term" value="F:efflux transmembrane transporter activity"/>
    <property type="evidence" value="ECO:0007669"/>
    <property type="project" value="InterPro"/>
</dbReference>
<evidence type="ECO:0000256" key="6">
    <source>
        <dbReference type="SAM" id="Coils"/>
    </source>
</evidence>
<dbReference type="GO" id="GO:0015288">
    <property type="term" value="F:porin activity"/>
    <property type="evidence" value="ECO:0007669"/>
    <property type="project" value="TreeGrafter"/>
</dbReference>
<keyword evidence="10" id="KW-1185">Reference proteome</keyword>
<dbReference type="EMBL" id="CAMXCT010000001">
    <property type="protein sequence ID" value="CAI3971547.1"/>
    <property type="molecule type" value="Genomic_DNA"/>
</dbReference>
<dbReference type="SUPFAM" id="SSF56954">
    <property type="entry name" value="Outer membrane efflux proteins (OEP)"/>
    <property type="match status" value="1"/>
</dbReference>
<reference evidence="9 10" key="2">
    <citation type="submission" date="2024-05" db="EMBL/GenBank/DDBJ databases">
        <authorList>
            <person name="Chen Y."/>
            <person name="Shah S."/>
            <person name="Dougan E. K."/>
            <person name="Thang M."/>
            <person name="Chan C."/>
        </authorList>
    </citation>
    <scope>NUCLEOTIDE SEQUENCE [LARGE SCALE GENOMIC DNA]</scope>
</reference>
<keyword evidence="2" id="KW-1134">Transmembrane beta strand</keyword>
<proteinExistence type="predicted"/>
<keyword evidence="3 7" id="KW-0812">Transmembrane</keyword>
<feature type="transmembrane region" description="Helical" evidence="7">
    <location>
        <begin position="44"/>
        <end position="61"/>
    </location>
</feature>
<dbReference type="OrthoDB" id="6500128at2759"/>
<keyword evidence="4 7" id="KW-0472">Membrane</keyword>
<dbReference type="InterPro" id="IPR051906">
    <property type="entry name" value="TolC-like"/>
</dbReference>
<evidence type="ECO:0000256" key="5">
    <source>
        <dbReference type="ARBA" id="ARBA00023237"/>
    </source>
</evidence>
<dbReference type="EMBL" id="CAMXCT030000001">
    <property type="protein sequence ID" value="CAL4758859.1"/>
    <property type="molecule type" value="Genomic_DNA"/>
</dbReference>
<dbReference type="PANTHER" id="PTHR30026">
    <property type="entry name" value="OUTER MEMBRANE PROTEIN TOLC"/>
    <property type="match status" value="1"/>
</dbReference>
<dbReference type="EMBL" id="CAMXCT020000001">
    <property type="protein sequence ID" value="CAL1124922.1"/>
    <property type="molecule type" value="Genomic_DNA"/>
</dbReference>
<reference evidence="8" key="1">
    <citation type="submission" date="2022-10" db="EMBL/GenBank/DDBJ databases">
        <authorList>
            <person name="Chen Y."/>
            <person name="Dougan E. K."/>
            <person name="Chan C."/>
            <person name="Rhodes N."/>
            <person name="Thang M."/>
        </authorList>
    </citation>
    <scope>NUCLEOTIDE SEQUENCE</scope>
</reference>
<evidence type="ECO:0000313" key="9">
    <source>
        <dbReference type="EMBL" id="CAL4758859.1"/>
    </source>
</evidence>
<evidence type="ECO:0000256" key="7">
    <source>
        <dbReference type="SAM" id="Phobius"/>
    </source>
</evidence>
<feature type="coiled-coil region" evidence="6">
    <location>
        <begin position="121"/>
        <end position="278"/>
    </location>
</feature>
<evidence type="ECO:0000256" key="1">
    <source>
        <dbReference type="ARBA" id="ARBA00004442"/>
    </source>
</evidence>
<evidence type="ECO:0000256" key="2">
    <source>
        <dbReference type="ARBA" id="ARBA00022452"/>
    </source>
</evidence>
<accession>A0A9P1BE38</accession>
<evidence type="ECO:0000256" key="3">
    <source>
        <dbReference type="ARBA" id="ARBA00022692"/>
    </source>
</evidence>
<gene>
    <name evidence="8" type="ORF">C1SCF055_LOCUS137</name>
</gene>
<organism evidence="8">
    <name type="scientific">Cladocopium goreaui</name>
    <dbReference type="NCBI Taxonomy" id="2562237"/>
    <lineage>
        <taxon>Eukaryota</taxon>
        <taxon>Sar</taxon>
        <taxon>Alveolata</taxon>
        <taxon>Dinophyceae</taxon>
        <taxon>Suessiales</taxon>
        <taxon>Symbiodiniaceae</taxon>
        <taxon>Cladocopium</taxon>
    </lineage>
</organism>
<sequence length="1001" mass="110118">MATLLKRTEAKPAGTEMEVAQPDVVLPALRLVETPVGARRLGKLLLLLLVLSVIAMLFAPWQQTVSGTGKVVAYAPLQRQQIVESPISGRIVRWNEKLFEGAKLSEGEFIVEIRDIDPSLVSRLEDQLSASQQKVEAAELMVEAYRGKVTAFEEAQTSVIEAVEKQVEMAKEKVEAEIQGLEAAKAAEQQTEANWKRQQLLNEDGLASELAYEVAERSQKEAESKVEQAQAYLRSAERELESKKAEAKQKEREAKAKIDTAKAEYQKALSEVALAKKEQTDAEVKLSRQQSQTVVAPRDGTVFRLLANQGGDIVKAGDPLLTIVPETAQRAVEIWLSGNDAPLVTEGRHVRLQFEGWPAVQFAGWPSVAVGTFGGTVASVDATDNGLGQFRILVLPDKGADWPSDRYLRQGEAGLRSLAAVERFSSGHLFVRAEERCIRKRSPKTQTHQVIISMRLLALLSLACIASARLLLADEPGAARSPQSELWRLPPASEIREGANLPGPPKLLPQQQGHAARPVPSAIYDQNVQPASLQAPVVDGYIDIEELPTPNQEENALQLDDVVDSIYATFPLLQIAYRQREVAAGQQLAAWGKFDTDLNVGAIEEPMGFYQNYRQGIEAKQKTWGGAEVFGGYRIGRGLFEPWYGERETDKSGEFKLGITAPLLRGRAIDKQRADVLKSQVALRAVEPAIQTQIIDFVRNGSHAYWEWVAAGQSYRVAQTLLDIAVDRDEGIRKRVERGDLAEIEVVDNQRLIVSRRAKLIQADRKLQQSAIKLSLWLRSADGVPRVPVPGLLPQSFHPPELPDVVVLDNAISIALQMRPELLEISLAAQEVEIELANSRNQMLPGLSVGLVASKDIGPRASPKGDKRPFELEAAVLADVPLQRRYASGSIQVAQGKLAQLNAERRFASDKITVEVRDSIAALTTAMDQVRQAKEAVELNLRMEAAEQRKFDLGTSDLLVVNLREQATADAAQTEVDALLEFYKAQVNFDAAIGRSILPAE</sequence>
<dbReference type="PANTHER" id="PTHR30026:SF21">
    <property type="entry name" value="SLR1270 PROTEIN"/>
    <property type="match status" value="1"/>
</dbReference>
<keyword evidence="5" id="KW-0998">Cell outer membrane</keyword>
<name>A0A9P1BE38_9DINO</name>
<dbReference type="GO" id="GO:1990281">
    <property type="term" value="C:efflux pump complex"/>
    <property type="evidence" value="ECO:0007669"/>
    <property type="project" value="TreeGrafter"/>
</dbReference>
<evidence type="ECO:0000313" key="8">
    <source>
        <dbReference type="EMBL" id="CAI3971547.1"/>
    </source>
</evidence>
<keyword evidence="6" id="KW-0175">Coiled coil</keyword>
<dbReference type="Gene3D" id="1.20.1600.10">
    <property type="entry name" value="Outer membrane efflux proteins (OEP)"/>
    <property type="match status" value="1"/>
</dbReference>
<keyword evidence="7" id="KW-1133">Transmembrane helix</keyword>
<feature type="coiled-coil region" evidence="6">
    <location>
        <begin position="891"/>
        <end position="940"/>
    </location>
</feature>
<evidence type="ECO:0000313" key="10">
    <source>
        <dbReference type="Proteomes" id="UP001152797"/>
    </source>
</evidence>
<evidence type="ECO:0000256" key="4">
    <source>
        <dbReference type="ARBA" id="ARBA00023136"/>
    </source>
</evidence>
<comment type="caution">
    <text evidence="8">The sequence shown here is derived from an EMBL/GenBank/DDBJ whole genome shotgun (WGS) entry which is preliminary data.</text>
</comment>
<dbReference type="Proteomes" id="UP001152797">
    <property type="component" value="Unassembled WGS sequence"/>
</dbReference>
<protein>
    <submittedName>
        <fullName evidence="9">Microcin H47 secretion protein MchE</fullName>
    </submittedName>
</protein>
<dbReference type="AlphaFoldDB" id="A0A9P1BE38"/>